<sequence length="102" mass="11920">MTPNEFAKAMTFLGLNYNKGFTPEYIKMLYPRFASYSYEQIKEAIHKCIDNEKYINNIAYDLGQYLPSVERKAEKALEYANDFKMCPRTKKCALSTLFGYGR</sequence>
<dbReference type="EMBL" id="CACRTL010000017">
    <property type="protein sequence ID" value="VYT70914.1"/>
    <property type="molecule type" value="Genomic_DNA"/>
</dbReference>
<evidence type="ECO:0000313" key="1">
    <source>
        <dbReference type="EMBL" id="VYT70914.1"/>
    </source>
</evidence>
<accession>A0A6N2YV53</accession>
<dbReference type="AlphaFoldDB" id="A0A6N2YV53"/>
<reference evidence="1" key="1">
    <citation type="submission" date="2019-11" db="EMBL/GenBank/DDBJ databases">
        <authorList>
            <person name="Feng L."/>
        </authorList>
    </citation>
    <scope>NUCLEOTIDE SEQUENCE</scope>
    <source>
        <strain evidence="1">CramosumLFYP8</strain>
    </source>
</reference>
<organism evidence="1">
    <name type="scientific">Thomasclavelia ramosa</name>
    <dbReference type="NCBI Taxonomy" id="1547"/>
    <lineage>
        <taxon>Bacteria</taxon>
        <taxon>Bacillati</taxon>
        <taxon>Bacillota</taxon>
        <taxon>Erysipelotrichia</taxon>
        <taxon>Erysipelotrichales</taxon>
        <taxon>Coprobacillaceae</taxon>
        <taxon>Thomasclavelia</taxon>
    </lineage>
</organism>
<gene>
    <name evidence="1" type="ORF">CRLFYP8_01960</name>
</gene>
<protein>
    <submittedName>
        <fullName evidence="1">Uncharacterized protein</fullName>
    </submittedName>
</protein>
<dbReference type="RefSeq" id="WP_156635270.1">
    <property type="nucleotide sequence ID" value="NZ_CACRTL010000017.1"/>
</dbReference>
<name>A0A6N2YV53_9FIRM</name>
<proteinExistence type="predicted"/>